<accession>A0A7J6NX56</accession>
<comment type="caution">
    <text evidence="1">The sequence shown here is derived from an EMBL/GenBank/DDBJ whole genome shotgun (WGS) entry which is preliminary data.</text>
</comment>
<reference evidence="1 2" key="1">
    <citation type="submission" date="2020-04" db="EMBL/GenBank/DDBJ databases">
        <title>Perkinsus olseni comparative genomics.</title>
        <authorList>
            <person name="Bogema D.R."/>
        </authorList>
    </citation>
    <scope>NUCLEOTIDE SEQUENCE [LARGE SCALE GENOMIC DNA]</scope>
    <source>
        <strain evidence="1 2">ATCC PRA-207</strain>
    </source>
</reference>
<dbReference type="EMBL" id="JABANO010039953">
    <property type="protein sequence ID" value="KAF4688474.1"/>
    <property type="molecule type" value="Genomic_DNA"/>
</dbReference>
<keyword evidence="2" id="KW-1185">Reference proteome</keyword>
<feature type="non-terminal residue" evidence="1">
    <location>
        <position position="1"/>
    </location>
</feature>
<sequence length="121" mass="12985">VSVISEALRKEFGLKTETVAEIRLNFPAGGANSGKTAKFPLRSGENTLWVEAYVVEELAKAKTVYIGRPDLNRNRVCLDLATGRFREDKCVNSLLGVVSSGAGVVLGNSGVWEGKPFSVLS</sequence>
<proteinExistence type="predicted"/>
<gene>
    <name evidence="1" type="ORF">FOZ63_017434</name>
</gene>
<evidence type="ECO:0000313" key="2">
    <source>
        <dbReference type="Proteomes" id="UP000553632"/>
    </source>
</evidence>
<dbReference type="Proteomes" id="UP000553632">
    <property type="component" value="Unassembled WGS sequence"/>
</dbReference>
<dbReference type="InterPro" id="IPR021109">
    <property type="entry name" value="Peptidase_aspartic_dom_sf"/>
</dbReference>
<organism evidence="1 2">
    <name type="scientific">Perkinsus olseni</name>
    <name type="common">Perkinsus atlanticus</name>
    <dbReference type="NCBI Taxonomy" id="32597"/>
    <lineage>
        <taxon>Eukaryota</taxon>
        <taxon>Sar</taxon>
        <taxon>Alveolata</taxon>
        <taxon>Perkinsozoa</taxon>
        <taxon>Perkinsea</taxon>
        <taxon>Perkinsida</taxon>
        <taxon>Perkinsidae</taxon>
        <taxon>Perkinsus</taxon>
    </lineage>
</organism>
<protein>
    <submittedName>
        <fullName evidence="1">Uncharacterized protein</fullName>
    </submittedName>
</protein>
<dbReference type="AlphaFoldDB" id="A0A7J6NX56"/>
<feature type="non-terminal residue" evidence="1">
    <location>
        <position position="121"/>
    </location>
</feature>
<dbReference type="Gene3D" id="2.40.70.10">
    <property type="entry name" value="Acid Proteases"/>
    <property type="match status" value="1"/>
</dbReference>
<evidence type="ECO:0000313" key="1">
    <source>
        <dbReference type="EMBL" id="KAF4688474.1"/>
    </source>
</evidence>
<name>A0A7J6NX56_PEROL</name>